<dbReference type="EMBL" id="BAEE01000053">
    <property type="protein sequence ID" value="GAB10178.1"/>
    <property type="molecule type" value="Genomic_DNA"/>
</dbReference>
<dbReference type="AlphaFoldDB" id="G7H2V3"/>
<keyword evidence="2" id="KW-0812">Transmembrane</keyword>
<evidence type="ECO:0000313" key="3">
    <source>
        <dbReference type="EMBL" id="GAB10178.1"/>
    </source>
</evidence>
<name>G7H2V3_9ACTN</name>
<sequence length="231" mass="24186">MAQPGSGSPDQFVPPPTQAAPMSPWQSTPTSCFPTGPVPSRGVVWGVIVVATFYFLAMLARGVAISLSQTSSRQVTDIVASSVQFVAFAATALLMIAAANTTLRGRVATIICSVATTCLAVVYLAMFVASSMNAITLTAGRYRVVIGLLVTALLTTWFVARRQNLLTLILAPLGGVLAAFTEKMTTETLVPYTTSTFLQLTTYVAAIGIVVLVVVGIAWLAVALDKALARA</sequence>
<dbReference type="RefSeq" id="WP_007322253.1">
    <property type="nucleotide sequence ID" value="NZ_BAEE01000053.1"/>
</dbReference>
<organism evidence="3 4">
    <name type="scientific">Gordonia araii NBRC 100433</name>
    <dbReference type="NCBI Taxonomy" id="1073574"/>
    <lineage>
        <taxon>Bacteria</taxon>
        <taxon>Bacillati</taxon>
        <taxon>Actinomycetota</taxon>
        <taxon>Actinomycetes</taxon>
        <taxon>Mycobacteriales</taxon>
        <taxon>Gordoniaceae</taxon>
        <taxon>Gordonia</taxon>
    </lineage>
</organism>
<protein>
    <submittedName>
        <fullName evidence="3">Uncharacterized protein</fullName>
    </submittedName>
</protein>
<feature type="transmembrane region" description="Helical" evidence="2">
    <location>
        <begin position="141"/>
        <end position="160"/>
    </location>
</feature>
<dbReference type="Proteomes" id="UP000035088">
    <property type="component" value="Unassembled WGS sequence"/>
</dbReference>
<evidence type="ECO:0000256" key="2">
    <source>
        <dbReference type="SAM" id="Phobius"/>
    </source>
</evidence>
<keyword evidence="2" id="KW-1133">Transmembrane helix</keyword>
<feature type="region of interest" description="Disordered" evidence="1">
    <location>
        <begin position="1"/>
        <end position="28"/>
    </location>
</feature>
<reference evidence="3 4" key="1">
    <citation type="submission" date="2011-11" db="EMBL/GenBank/DDBJ databases">
        <title>Whole genome shotgun sequence of Gordonia araii NBRC 100433.</title>
        <authorList>
            <person name="Yoshida Y."/>
            <person name="Hosoyama A."/>
            <person name="Tsuchikane K."/>
            <person name="Katsumata H."/>
            <person name="Yamazaki S."/>
            <person name="Fujita N."/>
        </authorList>
    </citation>
    <scope>NUCLEOTIDE SEQUENCE [LARGE SCALE GENOMIC DNA]</scope>
    <source>
        <strain evidence="3 4">NBRC 100433</strain>
    </source>
</reference>
<gene>
    <name evidence="3" type="ORF">GOARA_053_00040</name>
</gene>
<proteinExistence type="predicted"/>
<accession>G7H2V3</accession>
<keyword evidence="4" id="KW-1185">Reference proteome</keyword>
<feature type="transmembrane region" description="Helical" evidence="2">
    <location>
        <begin position="201"/>
        <end position="224"/>
    </location>
</feature>
<feature type="transmembrane region" description="Helical" evidence="2">
    <location>
        <begin position="107"/>
        <end position="129"/>
    </location>
</feature>
<evidence type="ECO:0000313" key="4">
    <source>
        <dbReference type="Proteomes" id="UP000035088"/>
    </source>
</evidence>
<feature type="transmembrane region" description="Helical" evidence="2">
    <location>
        <begin position="78"/>
        <end position="100"/>
    </location>
</feature>
<comment type="caution">
    <text evidence="3">The sequence shown here is derived from an EMBL/GenBank/DDBJ whole genome shotgun (WGS) entry which is preliminary data.</text>
</comment>
<feature type="transmembrane region" description="Helical" evidence="2">
    <location>
        <begin position="43"/>
        <end position="66"/>
    </location>
</feature>
<keyword evidence="2" id="KW-0472">Membrane</keyword>
<evidence type="ECO:0000256" key="1">
    <source>
        <dbReference type="SAM" id="MobiDB-lite"/>
    </source>
</evidence>